<dbReference type="PANTHER" id="PTHR46438">
    <property type="entry name" value="ALPHA/BETA-HYDROLASES SUPERFAMILY PROTEIN"/>
    <property type="match status" value="1"/>
</dbReference>
<feature type="domain" description="AB hydrolase-1" evidence="1">
    <location>
        <begin position="29"/>
        <end position="152"/>
    </location>
</feature>
<dbReference type="GO" id="GO:0003824">
    <property type="term" value="F:catalytic activity"/>
    <property type="evidence" value="ECO:0007669"/>
    <property type="project" value="UniProtKB-ARBA"/>
</dbReference>
<sequence length="274" mass="29788">MSILSDALAALHRPKAPLLHVAIDEGSGPPVILVHGIASSSAAFHYVVPQIEANHRIIAIDVLGFGQSPQPPGAEYTMHEHVDALAATIHSLHLHEPFVLVGHSLGCLITSRFASTHPKLVTHLVLISPPIYLNPMEIGDPKLRKRVSGYLKIYNYLLENKDFTVARAAVVSRMLPVQHVLEITEENWVPFVKSMQHCIVVQTIISDLAHVEAPIDVVYGRFDEFIAPGSIAIIEKMRGVTVHVVQASDHMIRPPMARVAAAAINADPSTLASA</sequence>
<dbReference type="Gene3D" id="3.40.50.1820">
    <property type="entry name" value="alpha/beta hydrolase"/>
    <property type="match status" value="1"/>
</dbReference>
<gene>
    <name evidence="2" type="ORF">GCM10011399_27820</name>
</gene>
<evidence type="ECO:0000313" key="3">
    <source>
        <dbReference type="Proteomes" id="UP000598775"/>
    </source>
</evidence>
<evidence type="ECO:0000259" key="1">
    <source>
        <dbReference type="Pfam" id="PF00561"/>
    </source>
</evidence>
<name>A0A917EY47_9MICO</name>
<dbReference type="EMBL" id="BMGP01000005">
    <property type="protein sequence ID" value="GGF33141.1"/>
    <property type="molecule type" value="Genomic_DNA"/>
</dbReference>
<organism evidence="2 3">
    <name type="scientific">Subtercola lobariae</name>
    <dbReference type="NCBI Taxonomy" id="1588641"/>
    <lineage>
        <taxon>Bacteria</taxon>
        <taxon>Bacillati</taxon>
        <taxon>Actinomycetota</taxon>
        <taxon>Actinomycetes</taxon>
        <taxon>Micrococcales</taxon>
        <taxon>Microbacteriaceae</taxon>
        <taxon>Subtercola</taxon>
    </lineage>
</organism>
<dbReference type="PRINTS" id="PR00111">
    <property type="entry name" value="ABHYDROLASE"/>
</dbReference>
<dbReference type="RefSeq" id="WP_188679217.1">
    <property type="nucleotide sequence ID" value="NZ_BMGP01000005.1"/>
</dbReference>
<dbReference type="Proteomes" id="UP000598775">
    <property type="component" value="Unassembled WGS sequence"/>
</dbReference>
<dbReference type="Pfam" id="PF00561">
    <property type="entry name" value="Abhydrolase_1"/>
    <property type="match status" value="1"/>
</dbReference>
<dbReference type="InterPro" id="IPR000073">
    <property type="entry name" value="AB_hydrolase_1"/>
</dbReference>
<dbReference type="AlphaFoldDB" id="A0A917EY47"/>
<dbReference type="PANTHER" id="PTHR46438:SF11">
    <property type="entry name" value="LIPASE-RELATED"/>
    <property type="match status" value="1"/>
</dbReference>
<dbReference type="InterPro" id="IPR029058">
    <property type="entry name" value="AB_hydrolase_fold"/>
</dbReference>
<accession>A0A917EY47</accession>
<dbReference type="SUPFAM" id="SSF53474">
    <property type="entry name" value="alpha/beta-Hydrolases"/>
    <property type="match status" value="1"/>
</dbReference>
<protein>
    <recommendedName>
        <fullName evidence="1">AB hydrolase-1 domain-containing protein</fullName>
    </recommendedName>
</protein>
<reference evidence="2 3" key="1">
    <citation type="journal article" date="2014" name="Int. J. Syst. Evol. Microbiol.">
        <title>Complete genome sequence of Corynebacterium casei LMG S-19264T (=DSM 44701T), isolated from a smear-ripened cheese.</title>
        <authorList>
            <consortium name="US DOE Joint Genome Institute (JGI-PGF)"/>
            <person name="Walter F."/>
            <person name="Albersmeier A."/>
            <person name="Kalinowski J."/>
            <person name="Ruckert C."/>
        </authorList>
    </citation>
    <scope>NUCLEOTIDE SEQUENCE [LARGE SCALE GENOMIC DNA]</scope>
    <source>
        <strain evidence="2 3">CGMCC 1.12976</strain>
    </source>
</reference>
<comment type="caution">
    <text evidence="2">The sequence shown here is derived from an EMBL/GenBank/DDBJ whole genome shotgun (WGS) entry which is preliminary data.</text>
</comment>
<proteinExistence type="predicted"/>
<evidence type="ECO:0000313" key="2">
    <source>
        <dbReference type="EMBL" id="GGF33141.1"/>
    </source>
</evidence>
<keyword evidence="3" id="KW-1185">Reference proteome</keyword>